<feature type="compositionally biased region" description="Basic and acidic residues" evidence="1">
    <location>
        <begin position="293"/>
        <end position="313"/>
    </location>
</feature>
<proteinExistence type="predicted"/>
<accession>A0A9P9Y7M5</accession>
<dbReference type="Proteomes" id="UP001055219">
    <property type="component" value="Unassembled WGS sequence"/>
</dbReference>
<evidence type="ECO:0000313" key="3">
    <source>
        <dbReference type="Proteomes" id="UP001055219"/>
    </source>
</evidence>
<gene>
    <name evidence="2" type="ORF">J7T54_008070</name>
</gene>
<keyword evidence="3" id="KW-1185">Reference proteome</keyword>
<protein>
    <submittedName>
        <fullName evidence="2">Uncharacterized protein</fullName>
    </submittedName>
</protein>
<feature type="compositionally biased region" description="Polar residues" evidence="1">
    <location>
        <begin position="318"/>
        <end position="332"/>
    </location>
</feature>
<sequence length="425" mass="47921">MAWAESGHGSGRTGDVLDADAPVLHNTLWTRRTIHMGTMLGLTMARPFDKMGGIRGVNHDDLKGVFLGAHVEAKLAVHAVCLMLRHFKIAKDLNNITIAELQALQEVKFENGEKPAFEIYFSRKNCAPCGNLVLRLVEMTGIDIKLNWRHRLTRMVYNQPSRAVQKKAKRHAILIEDDQAVDFEDFVIIEHDDVSDVETVEGSTRDKAVDLTTDATSRRSIDENAFFEEMESYVMKLDGPSSAAVDVSLPRQQSLTQRDVETRDIPKPFPPTPVMTLPEELATTLATRLRMRLERKNAERKEAARLSGVRERPPAPYSSMTDTPSHPSLSSHDLQRPLDKATKCTPEPTRRRRQSRFADMLPKIGVFDTPDQTHRGHKFKRCMFDEEEDGKEEEEDSLVDDTPSKGVRKAIILTAGDSEDDIPPF</sequence>
<comment type="caution">
    <text evidence="2">The sequence shown here is derived from an EMBL/GenBank/DDBJ whole genome shotgun (WGS) entry which is preliminary data.</text>
</comment>
<dbReference type="GeneID" id="75834542"/>
<feature type="compositionally biased region" description="Basic and acidic residues" evidence="1">
    <location>
        <begin position="333"/>
        <end position="342"/>
    </location>
</feature>
<dbReference type="EMBL" id="JAGIXG020000003">
    <property type="protein sequence ID" value="KAI6784976.1"/>
    <property type="molecule type" value="Genomic_DNA"/>
</dbReference>
<name>A0A9P9Y7M5_9HYPO</name>
<reference evidence="2" key="2">
    <citation type="submission" date="2022-07" db="EMBL/GenBank/DDBJ databases">
        <authorList>
            <person name="Goncalves M.F.M."/>
            <person name="Hilario S."/>
            <person name="Van De Peer Y."/>
            <person name="Esteves A.C."/>
            <person name="Alves A."/>
        </authorList>
    </citation>
    <scope>NUCLEOTIDE SEQUENCE</scope>
    <source>
        <strain evidence="2">MUM 19.33</strain>
    </source>
</reference>
<evidence type="ECO:0000313" key="2">
    <source>
        <dbReference type="EMBL" id="KAI6784976.1"/>
    </source>
</evidence>
<reference evidence="2" key="1">
    <citation type="journal article" date="2021" name="J Fungi (Basel)">
        <title>Genomic and Metabolomic Analyses of the Marine Fungus Emericellopsis cladophorae: Insights into Saltwater Adaptability Mechanisms and Its Biosynthetic Potential.</title>
        <authorList>
            <person name="Goncalves M.F.M."/>
            <person name="Hilario S."/>
            <person name="Van de Peer Y."/>
            <person name="Esteves A.C."/>
            <person name="Alves A."/>
        </authorList>
    </citation>
    <scope>NUCLEOTIDE SEQUENCE</scope>
    <source>
        <strain evidence="2">MUM 19.33</strain>
    </source>
</reference>
<feature type="region of interest" description="Disordered" evidence="1">
    <location>
        <begin position="254"/>
        <end position="275"/>
    </location>
</feature>
<feature type="region of interest" description="Disordered" evidence="1">
    <location>
        <begin position="293"/>
        <end position="357"/>
    </location>
</feature>
<evidence type="ECO:0000256" key="1">
    <source>
        <dbReference type="SAM" id="MobiDB-lite"/>
    </source>
</evidence>
<organism evidence="2 3">
    <name type="scientific">Emericellopsis cladophorae</name>
    <dbReference type="NCBI Taxonomy" id="2686198"/>
    <lineage>
        <taxon>Eukaryota</taxon>
        <taxon>Fungi</taxon>
        <taxon>Dikarya</taxon>
        <taxon>Ascomycota</taxon>
        <taxon>Pezizomycotina</taxon>
        <taxon>Sordariomycetes</taxon>
        <taxon>Hypocreomycetidae</taxon>
        <taxon>Hypocreales</taxon>
        <taxon>Bionectriaceae</taxon>
        <taxon>Emericellopsis</taxon>
    </lineage>
</organism>
<dbReference type="OrthoDB" id="4841107at2759"/>
<dbReference type="RefSeq" id="XP_051365832.1">
    <property type="nucleotide sequence ID" value="XM_051502663.1"/>
</dbReference>
<dbReference type="AlphaFoldDB" id="A0A9P9Y7M5"/>